<dbReference type="NCBIfam" id="TIGR03592">
    <property type="entry name" value="yidC_oxa1_cterm"/>
    <property type="match status" value="1"/>
</dbReference>
<comment type="similarity">
    <text evidence="2 13">Belongs to the OXA1/ALB3/YidC family. Type 1 subfamily.</text>
</comment>
<keyword evidence="4 13" id="KW-0813">Transport</keyword>
<dbReference type="GO" id="GO:0005886">
    <property type="term" value="C:plasma membrane"/>
    <property type="evidence" value="ECO:0007669"/>
    <property type="project" value="UniProtKB-SubCell"/>
</dbReference>
<dbReference type="CDD" id="cd19961">
    <property type="entry name" value="EcYidC-like_peri"/>
    <property type="match status" value="1"/>
</dbReference>
<accession>A0A1R4EIT7</accession>
<name>A0A1R4EIT7_9GAMM</name>
<dbReference type="OrthoDB" id="9780552at2"/>
<evidence type="ECO:0000259" key="15">
    <source>
        <dbReference type="Pfam" id="PF02096"/>
    </source>
</evidence>
<evidence type="ECO:0000256" key="12">
    <source>
        <dbReference type="ARBA" id="ARBA00033342"/>
    </source>
</evidence>
<dbReference type="InterPro" id="IPR019998">
    <property type="entry name" value="Membr_insert_YidC"/>
</dbReference>
<dbReference type="InterPro" id="IPR047196">
    <property type="entry name" value="YidC_ALB_C"/>
</dbReference>
<evidence type="ECO:0000313" key="17">
    <source>
        <dbReference type="EMBL" id="SJM38373.1"/>
    </source>
</evidence>
<dbReference type="EMBL" id="FUGD01000146">
    <property type="protein sequence ID" value="SJM38373.1"/>
    <property type="molecule type" value="Genomic_DNA"/>
</dbReference>
<evidence type="ECO:0000256" key="14">
    <source>
        <dbReference type="SAM" id="MobiDB-lite"/>
    </source>
</evidence>
<dbReference type="PRINTS" id="PR01900">
    <property type="entry name" value="YIDCPROTEIN"/>
</dbReference>
<feature type="region of interest" description="Disordered" evidence="14">
    <location>
        <begin position="36"/>
        <end position="81"/>
    </location>
</feature>
<dbReference type="STRING" id="1945520.A1019T_02365"/>
<feature type="transmembrane region" description="Helical" evidence="13">
    <location>
        <begin position="7"/>
        <end position="24"/>
    </location>
</feature>
<dbReference type="PRINTS" id="PR00701">
    <property type="entry name" value="60KDINNERMP"/>
</dbReference>
<dbReference type="NCBIfam" id="TIGR03593">
    <property type="entry name" value="yidC_nterm"/>
    <property type="match status" value="1"/>
</dbReference>
<evidence type="ECO:0000256" key="3">
    <source>
        <dbReference type="ARBA" id="ARBA00015325"/>
    </source>
</evidence>
<dbReference type="Pfam" id="PF14849">
    <property type="entry name" value="YidC_periplas"/>
    <property type="match status" value="1"/>
</dbReference>
<comment type="function">
    <text evidence="13">Required for the insertion and/or proper folding and/or complex formation of integral membrane proteins into the membrane. Involved in integration of membrane proteins that insert both dependently and independently of the Sec translocase complex, as well as at least some lipoproteins. Aids folding of multispanning membrane proteins.</text>
</comment>
<dbReference type="InterPro" id="IPR001708">
    <property type="entry name" value="YidC/ALB3/OXA1/COX18"/>
</dbReference>
<comment type="subcellular location">
    <subcellularLocation>
        <location evidence="1">Cell inner membrane</location>
        <topology evidence="1">Multi-pass membrane protein</topology>
    </subcellularLocation>
    <subcellularLocation>
        <location evidence="13">Cell membrane</location>
        <topology evidence="13">Multi-pass membrane protein</topology>
    </subcellularLocation>
</comment>
<dbReference type="Proteomes" id="UP000188169">
    <property type="component" value="Unassembled WGS sequence"/>
</dbReference>
<evidence type="ECO:0000256" key="8">
    <source>
        <dbReference type="ARBA" id="ARBA00022989"/>
    </source>
</evidence>
<feature type="compositionally biased region" description="Polar residues" evidence="14">
    <location>
        <begin position="41"/>
        <end position="58"/>
    </location>
</feature>
<evidence type="ECO:0000256" key="13">
    <source>
        <dbReference type="HAMAP-Rule" id="MF_01810"/>
    </source>
</evidence>
<evidence type="ECO:0000256" key="6">
    <source>
        <dbReference type="ARBA" id="ARBA00022692"/>
    </source>
</evidence>
<dbReference type="GO" id="GO:0051205">
    <property type="term" value="P:protein insertion into membrane"/>
    <property type="evidence" value="ECO:0007669"/>
    <property type="project" value="TreeGrafter"/>
</dbReference>
<evidence type="ECO:0000259" key="16">
    <source>
        <dbReference type="Pfam" id="PF14849"/>
    </source>
</evidence>
<organism evidence="17 18">
    <name type="scientific">Psychrobacter pasteurii</name>
    <dbReference type="NCBI Taxonomy" id="1945520"/>
    <lineage>
        <taxon>Bacteria</taxon>
        <taxon>Pseudomonadati</taxon>
        <taxon>Pseudomonadota</taxon>
        <taxon>Gammaproteobacteria</taxon>
        <taxon>Moraxellales</taxon>
        <taxon>Moraxellaceae</taxon>
        <taxon>Psychrobacter</taxon>
    </lineage>
</organism>
<evidence type="ECO:0000313" key="18">
    <source>
        <dbReference type="Proteomes" id="UP000188169"/>
    </source>
</evidence>
<dbReference type="AlphaFoldDB" id="A0A1R4EIT7"/>
<keyword evidence="10 13" id="KW-0143">Chaperone</keyword>
<dbReference type="InterPro" id="IPR028055">
    <property type="entry name" value="YidC/Oxa/ALB_C"/>
</dbReference>
<evidence type="ECO:0000256" key="2">
    <source>
        <dbReference type="ARBA" id="ARBA00010527"/>
    </source>
</evidence>
<reference evidence="18" key="1">
    <citation type="submission" date="2017-02" db="EMBL/GenBank/DDBJ databases">
        <authorList>
            <person name="Mornico D."/>
        </authorList>
    </citation>
    <scope>NUCLEOTIDE SEQUENCE [LARGE SCALE GENOMIC DNA]</scope>
</reference>
<dbReference type="PANTHER" id="PTHR12428">
    <property type="entry name" value="OXA1"/>
    <property type="match status" value="1"/>
</dbReference>
<keyword evidence="6 13" id="KW-0812">Transmembrane</keyword>
<keyword evidence="7 13" id="KW-0653">Protein transport</keyword>
<sequence>MQKILRVLIIIAMLITAYLLVLAWQKDYANVPATSADAVTPSVSTSNTGADIPTSTGESDIPAATASAPTDVPSSEVGGETANAKQGDLIDVTTDRYQIKIDPVGGDVVYAALRDYDATLDSEAPFVLLENSGQRVYVAQSGLIGPNGIDTASGRAKYSYQSDSYVMQPGQKKLEVPLTYKQEDGVTITKTFTFTEGKYPISVNYNINNTSGKDWNGQLFAQLKRDSSKDPGMADKGALSMATYLGGAWGTPDDDYNKLKFKDFNDGDLKAASPEGWVGVVQHYFVSAWTPENFTGQFFSRERSGDHFIGMNSQSFVVPANKQKDIAATLYAGPKDQTALLEVAPGLNKTVDYGFLWPISKVLFAILEGIHKIVGNWGWSIIALTILVKIALMWFSNKSYYSMAKMRAIAPRLQALKEEHGDDRMKMSQEMMAIYKEEQVNPMAGCLPILLQMPIFLALYWVLVESVELRHAPWILWIQDLSAMDPWFILPMLMGASMFAQQMFSPQPTDPMQAKVMKFLPIIFTLFMLFFPAGLVLYWTVNNLFTMGQQYIVNKKVEREQREKAARTAA</sequence>
<evidence type="ECO:0000256" key="7">
    <source>
        <dbReference type="ARBA" id="ARBA00022927"/>
    </source>
</evidence>
<feature type="transmembrane region" description="Helical" evidence="13">
    <location>
        <begin position="474"/>
        <end position="499"/>
    </location>
</feature>
<proteinExistence type="inferred from homology"/>
<feature type="domain" description="Membrane insertase YidC N-terminal" evidence="16">
    <location>
        <begin position="90"/>
        <end position="365"/>
    </location>
</feature>
<dbReference type="NCBIfam" id="NF002352">
    <property type="entry name" value="PRK01318.1-3"/>
    <property type="match status" value="1"/>
</dbReference>
<evidence type="ECO:0000256" key="4">
    <source>
        <dbReference type="ARBA" id="ARBA00022448"/>
    </source>
</evidence>
<dbReference type="InterPro" id="IPR028053">
    <property type="entry name" value="Membr_insert_YidC_N"/>
</dbReference>
<protein>
    <recommendedName>
        <fullName evidence="3 13">Membrane protein insertase YidC</fullName>
    </recommendedName>
    <alternativeName>
        <fullName evidence="12 13">Foldase YidC</fullName>
    </alternativeName>
    <alternativeName>
        <fullName evidence="11 13">Membrane integrase YidC</fullName>
    </alternativeName>
    <alternativeName>
        <fullName evidence="13">Membrane protein YidC</fullName>
    </alternativeName>
</protein>
<gene>
    <name evidence="13 17" type="primary">yidC</name>
    <name evidence="17" type="ORF">A1019T_02365</name>
</gene>
<dbReference type="RefSeq" id="WP_077449722.1">
    <property type="nucleotide sequence ID" value="NZ_FUGD01000146.1"/>
</dbReference>
<evidence type="ECO:0000256" key="10">
    <source>
        <dbReference type="ARBA" id="ARBA00023186"/>
    </source>
</evidence>
<feature type="transmembrane region" description="Helical" evidence="13">
    <location>
        <begin position="377"/>
        <end position="397"/>
    </location>
</feature>
<dbReference type="HAMAP" id="MF_01810">
    <property type="entry name" value="YidC_type1"/>
    <property type="match status" value="1"/>
</dbReference>
<feature type="transmembrane region" description="Helical" evidence="13">
    <location>
        <begin position="519"/>
        <end position="541"/>
    </location>
</feature>
<evidence type="ECO:0000256" key="9">
    <source>
        <dbReference type="ARBA" id="ARBA00023136"/>
    </source>
</evidence>
<feature type="transmembrane region" description="Helical" evidence="13">
    <location>
        <begin position="440"/>
        <end position="462"/>
    </location>
</feature>
<dbReference type="InterPro" id="IPR038221">
    <property type="entry name" value="YidC_periplasmic_sf"/>
</dbReference>
<dbReference type="GO" id="GO:0032977">
    <property type="term" value="F:membrane insertase activity"/>
    <property type="evidence" value="ECO:0007669"/>
    <property type="project" value="InterPro"/>
</dbReference>
<evidence type="ECO:0000256" key="1">
    <source>
        <dbReference type="ARBA" id="ARBA00004429"/>
    </source>
</evidence>
<keyword evidence="18" id="KW-1185">Reference proteome</keyword>
<dbReference type="CDD" id="cd20070">
    <property type="entry name" value="5TM_YidC_Alb3"/>
    <property type="match status" value="1"/>
</dbReference>
<keyword evidence="8 13" id="KW-1133">Transmembrane helix</keyword>
<comment type="subunit">
    <text evidence="13">Interacts with the Sec translocase complex via SecD. Specifically interacts with transmembrane segments of nascent integral membrane proteins during membrane integration.</text>
</comment>
<dbReference type="Gene3D" id="2.70.98.90">
    <property type="match status" value="1"/>
</dbReference>
<dbReference type="PANTHER" id="PTHR12428:SF65">
    <property type="entry name" value="CYTOCHROME C OXIDASE ASSEMBLY PROTEIN COX18, MITOCHONDRIAL"/>
    <property type="match status" value="1"/>
</dbReference>
<evidence type="ECO:0000256" key="11">
    <source>
        <dbReference type="ARBA" id="ARBA00033245"/>
    </source>
</evidence>
<keyword evidence="5 13" id="KW-1003">Cell membrane</keyword>
<keyword evidence="9 13" id="KW-0472">Membrane</keyword>
<dbReference type="Pfam" id="PF02096">
    <property type="entry name" value="60KD_IMP"/>
    <property type="match status" value="1"/>
</dbReference>
<feature type="domain" description="Membrane insertase YidC/Oxa/ALB C-terminal" evidence="15">
    <location>
        <begin position="377"/>
        <end position="555"/>
    </location>
</feature>
<dbReference type="GO" id="GO:0015031">
    <property type="term" value="P:protein transport"/>
    <property type="evidence" value="ECO:0007669"/>
    <property type="project" value="UniProtKB-KW"/>
</dbReference>
<evidence type="ECO:0000256" key="5">
    <source>
        <dbReference type="ARBA" id="ARBA00022475"/>
    </source>
</evidence>